<dbReference type="Gene3D" id="3.40.50.720">
    <property type="entry name" value="NAD(P)-binding Rossmann-like Domain"/>
    <property type="match status" value="1"/>
</dbReference>
<comment type="similarity">
    <text evidence="1">Belongs to the NAD(P)-dependent epimerase/dehydratase family. SDR39U1 subfamily.</text>
</comment>
<organism evidence="4 5">
    <name type="scientific">Flaviaesturariibacter amylovorans</name>
    <dbReference type="NCBI Taxonomy" id="1084520"/>
    <lineage>
        <taxon>Bacteria</taxon>
        <taxon>Pseudomonadati</taxon>
        <taxon>Bacteroidota</taxon>
        <taxon>Chitinophagia</taxon>
        <taxon>Chitinophagales</taxon>
        <taxon>Chitinophagaceae</taxon>
        <taxon>Flaviaestuariibacter</taxon>
    </lineage>
</organism>
<dbReference type="NCBIfam" id="TIGR01777">
    <property type="entry name" value="yfcH"/>
    <property type="match status" value="1"/>
</dbReference>
<evidence type="ECO:0000256" key="1">
    <source>
        <dbReference type="ARBA" id="ARBA00009353"/>
    </source>
</evidence>
<dbReference type="EMBL" id="BAABGY010000007">
    <property type="protein sequence ID" value="GAA4331097.1"/>
    <property type="molecule type" value="Genomic_DNA"/>
</dbReference>
<dbReference type="InterPro" id="IPR010099">
    <property type="entry name" value="SDR39U1"/>
</dbReference>
<evidence type="ECO:0000259" key="3">
    <source>
        <dbReference type="Pfam" id="PF08338"/>
    </source>
</evidence>
<name>A0ABP8GWT2_9BACT</name>
<protein>
    <submittedName>
        <fullName evidence="4">TIGR01777 family oxidoreductase</fullName>
    </submittedName>
</protein>
<accession>A0ABP8GWT2</accession>
<dbReference type="SUPFAM" id="SSF51735">
    <property type="entry name" value="NAD(P)-binding Rossmann-fold domains"/>
    <property type="match status" value="1"/>
</dbReference>
<reference evidence="5" key="1">
    <citation type="journal article" date="2019" name="Int. J. Syst. Evol. Microbiol.">
        <title>The Global Catalogue of Microorganisms (GCM) 10K type strain sequencing project: providing services to taxonomists for standard genome sequencing and annotation.</title>
        <authorList>
            <consortium name="The Broad Institute Genomics Platform"/>
            <consortium name="The Broad Institute Genome Sequencing Center for Infectious Disease"/>
            <person name="Wu L."/>
            <person name="Ma J."/>
        </authorList>
    </citation>
    <scope>NUCLEOTIDE SEQUENCE [LARGE SCALE GENOMIC DNA]</scope>
    <source>
        <strain evidence="5">JCM 17919</strain>
    </source>
</reference>
<dbReference type="PANTHER" id="PTHR11092:SF0">
    <property type="entry name" value="EPIMERASE FAMILY PROTEIN SDR39U1"/>
    <property type="match status" value="1"/>
</dbReference>
<keyword evidence="5" id="KW-1185">Reference proteome</keyword>
<dbReference type="InterPro" id="IPR013549">
    <property type="entry name" value="DUF1731"/>
</dbReference>
<gene>
    <name evidence="4" type="ORF">GCM10023184_22620</name>
</gene>
<evidence type="ECO:0000259" key="2">
    <source>
        <dbReference type="Pfam" id="PF01370"/>
    </source>
</evidence>
<dbReference type="InterPro" id="IPR036291">
    <property type="entry name" value="NAD(P)-bd_dom_sf"/>
</dbReference>
<dbReference type="PANTHER" id="PTHR11092">
    <property type="entry name" value="SUGAR NUCLEOTIDE EPIMERASE RELATED"/>
    <property type="match status" value="1"/>
</dbReference>
<proteinExistence type="inferred from homology"/>
<dbReference type="Proteomes" id="UP001501725">
    <property type="component" value="Unassembled WGS sequence"/>
</dbReference>
<sequence length="311" mass="34829">MSNHMYQKIILAGGTGYLGTVLAHYFRFTCKEIMILTRKPRADYSNVRYMFWDGRTQGPWASELEGADLVVNLSGKEVDCRYTPEAQAEIFRSRLEPTHAIGTAINACTAPPNLWINLASSTIYRHAEDRPQTESDGEYGAGFSVDVCKAWEQAFFETETPGTRKAALRTSFVLGRKDGAFPKLRALVLTGLGGHQGSGRQMVSWIHEQDFARIVEWLLQHPEQEGAFNVAAPVPVNNAELMRTIRRAFNIPFGIPTPAWLLAIGARIIGTEPELVLKSRWVLPERLQAGGFRFYFERLEPAVNDIAGTRL</sequence>
<feature type="domain" description="NAD-dependent epimerase/dehydratase" evidence="2">
    <location>
        <begin position="9"/>
        <end position="231"/>
    </location>
</feature>
<evidence type="ECO:0000313" key="5">
    <source>
        <dbReference type="Proteomes" id="UP001501725"/>
    </source>
</evidence>
<feature type="domain" description="DUF1731" evidence="3">
    <location>
        <begin position="258"/>
        <end position="306"/>
    </location>
</feature>
<dbReference type="InterPro" id="IPR001509">
    <property type="entry name" value="Epimerase_deHydtase"/>
</dbReference>
<evidence type="ECO:0000313" key="4">
    <source>
        <dbReference type="EMBL" id="GAA4331097.1"/>
    </source>
</evidence>
<comment type="caution">
    <text evidence="4">The sequence shown here is derived from an EMBL/GenBank/DDBJ whole genome shotgun (WGS) entry which is preliminary data.</text>
</comment>
<dbReference type="Pfam" id="PF08338">
    <property type="entry name" value="DUF1731"/>
    <property type="match status" value="1"/>
</dbReference>
<dbReference type="Pfam" id="PF01370">
    <property type="entry name" value="Epimerase"/>
    <property type="match status" value="1"/>
</dbReference>